<evidence type="ECO:0000256" key="1">
    <source>
        <dbReference type="ARBA" id="ARBA00004651"/>
    </source>
</evidence>
<feature type="transmembrane region" description="Helical" evidence="6">
    <location>
        <begin position="38"/>
        <end position="61"/>
    </location>
</feature>
<keyword evidence="4 6" id="KW-1133">Transmembrane helix</keyword>
<evidence type="ECO:0000313" key="8">
    <source>
        <dbReference type="Proteomes" id="UP000198762"/>
    </source>
</evidence>
<keyword evidence="2" id="KW-1003">Cell membrane</keyword>
<sequence>MAKSGHRLNRVPLLRWLVIETTAIVVMALLWATQGVLAGYSALVGGLIFLVPNTWFAYQVYKVEGARNMSRMVGNLFRAESIKIALTAVFFAAVFNLMEPIHVPALLFTFAVMVVMGAALRWFMRPKPQR</sequence>
<proteinExistence type="predicted"/>
<evidence type="ECO:0000256" key="5">
    <source>
        <dbReference type="ARBA" id="ARBA00023136"/>
    </source>
</evidence>
<evidence type="ECO:0000256" key="4">
    <source>
        <dbReference type="ARBA" id="ARBA00022989"/>
    </source>
</evidence>
<dbReference type="OrthoDB" id="5702716at2"/>
<dbReference type="Pfam" id="PF03899">
    <property type="entry name" value="ATP-synt_I"/>
    <property type="match status" value="1"/>
</dbReference>
<accession>A0A1I0DMS3</accession>
<dbReference type="STRING" id="430453.SAMN04487962_107125"/>
<keyword evidence="3 6" id="KW-0812">Transmembrane</keyword>
<feature type="transmembrane region" description="Helical" evidence="6">
    <location>
        <begin position="104"/>
        <end position="124"/>
    </location>
</feature>
<protein>
    <submittedName>
        <fullName evidence="7">ATP synthase protein I</fullName>
    </submittedName>
</protein>
<dbReference type="InterPro" id="IPR005598">
    <property type="entry name" value="ATP_synth_I"/>
</dbReference>
<feature type="transmembrane region" description="Helical" evidence="6">
    <location>
        <begin position="12"/>
        <end position="32"/>
    </location>
</feature>
<reference evidence="8" key="1">
    <citation type="submission" date="2016-10" db="EMBL/GenBank/DDBJ databases">
        <authorList>
            <person name="Varghese N."/>
            <person name="Submissions S."/>
        </authorList>
    </citation>
    <scope>NUCLEOTIDE SEQUENCE [LARGE SCALE GENOMIC DNA]</scope>
    <source>
        <strain evidence="8">CGMCC 1.6489</strain>
    </source>
</reference>
<feature type="transmembrane region" description="Helical" evidence="6">
    <location>
        <begin position="82"/>
        <end position="98"/>
    </location>
</feature>
<gene>
    <name evidence="7" type="ORF">SAMN04487962_107125</name>
</gene>
<name>A0A1I0DMS3_9GAMM</name>
<evidence type="ECO:0000256" key="6">
    <source>
        <dbReference type="SAM" id="Phobius"/>
    </source>
</evidence>
<dbReference type="Proteomes" id="UP000198762">
    <property type="component" value="Unassembled WGS sequence"/>
</dbReference>
<dbReference type="EMBL" id="FOHZ01000007">
    <property type="protein sequence ID" value="SET32990.1"/>
    <property type="molecule type" value="Genomic_DNA"/>
</dbReference>
<organism evidence="7 8">
    <name type="scientific">Marinobacter segnicrescens</name>
    <dbReference type="NCBI Taxonomy" id="430453"/>
    <lineage>
        <taxon>Bacteria</taxon>
        <taxon>Pseudomonadati</taxon>
        <taxon>Pseudomonadota</taxon>
        <taxon>Gammaproteobacteria</taxon>
        <taxon>Pseudomonadales</taxon>
        <taxon>Marinobacteraceae</taxon>
        <taxon>Marinobacter</taxon>
    </lineage>
</organism>
<dbReference type="GO" id="GO:0005886">
    <property type="term" value="C:plasma membrane"/>
    <property type="evidence" value="ECO:0007669"/>
    <property type="project" value="UniProtKB-SubCell"/>
</dbReference>
<evidence type="ECO:0000256" key="2">
    <source>
        <dbReference type="ARBA" id="ARBA00022475"/>
    </source>
</evidence>
<keyword evidence="5 6" id="KW-0472">Membrane</keyword>
<keyword evidence="8" id="KW-1185">Reference proteome</keyword>
<dbReference type="AlphaFoldDB" id="A0A1I0DMS3"/>
<evidence type="ECO:0000256" key="3">
    <source>
        <dbReference type="ARBA" id="ARBA00022692"/>
    </source>
</evidence>
<comment type="subcellular location">
    <subcellularLocation>
        <location evidence="1">Cell membrane</location>
        <topology evidence="1">Multi-pass membrane protein</topology>
    </subcellularLocation>
</comment>
<evidence type="ECO:0000313" key="7">
    <source>
        <dbReference type="EMBL" id="SET32990.1"/>
    </source>
</evidence>
<dbReference type="RefSeq" id="WP_091850829.1">
    <property type="nucleotide sequence ID" value="NZ_FOHZ01000007.1"/>
</dbReference>